<dbReference type="InterPro" id="IPR050345">
    <property type="entry name" value="Aliph_Amidase/BUP"/>
</dbReference>
<dbReference type="PROSITE" id="PS50263">
    <property type="entry name" value="CN_HYDROLASE"/>
    <property type="match status" value="1"/>
</dbReference>
<dbReference type="RefSeq" id="WP_131849291.1">
    <property type="nucleotide sequence ID" value="NZ_SLXV01000031.1"/>
</dbReference>
<evidence type="ECO:0000313" key="4">
    <source>
        <dbReference type="Proteomes" id="UP000294746"/>
    </source>
</evidence>
<name>A0A4R2RNK1_9BACL</name>
<dbReference type="SUPFAM" id="SSF56317">
    <property type="entry name" value="Carbon-nitrogen hydrolase"/>
    <property type="match status" value="1"/>
</dbReference>
<evidence type="ECO:0000259" key="2">
    <source>
        <dbReference type="PROSITE" id="PS50263"/>
    </source>
</evidence>
<dbReference type="OrthoDB" id="9811121at2"/>
<keyword evidence="4" id="KW-1185">Reference proteome</keyword>
<proteinExistence type="predicted"/>
<dbReference type="Gene3D" id="3.60.110.10">
    <property type="entry name" value="Carbon-nitrogen hydrolase"/>
    <property type="match status" value="1"/>
</dbReference>
<reference evidence="3 4" key="1">
    <citation type="submission" date="2019-03" db="EMBL/GenBank/DDBJ databases">
        <title>Genomic Encyclopedia of Type Strains, Phase IV (KMG-IV): sequencing the most valuable type-strain genomes for metagenomic binning, comparative biology and taxonomic classification.</title>
        <authorList>
            <person name="Goeker M."/>
        </authorList>
    </citation>
    <scope>NUCLEOTIDE SEQUENCE [LARGE SCALE GENOMIC DNA]</scope>
    <source>
        <strain evidence="3 4">DSM 46831</strain>
    </source>
</reference>
<dbReference type="InterPro" id="IPR003010">
    <property type="entry name" value="C-N_Hydrolase"/>
</dbReference>
<protein>
    <submittedName>
        <fullName evidence="3">Putative amidohydrolase</fullName>
    </submittedName>
</protein>
<dbReference type="PANTHER" id="PTHR43674">
    <property type="entry name" value="NITRILASE C965.09-RELATED"/>
    <property type="match status" value="1"/>
</dbReference>
<dbReference type="InterPro" id="IPR036526">
    <property type="entry name" value="C-N_Hydrolase_sf"/>
</dbReference>
<accession>A0A4R2RNK1</accession>
<comment type="caution">
    <text evidence="3">The sequence shown here is derived from an EMBL/GenBank/DDBJ whole genome shotgun (WGS) entry which is preliminary data.</text>
</comment>
<dbReference type="PANTHER" id="PTHR43674:SF2">
    <property type="entry name" value="BETA-UREIDOPROPIONASE"/>
    <property type="match status" value="1"/>
</dbReference>
<sequence length="281" mass="31712">MKVALAQIRPHLGNVAKNIEIHKQMIKQAKEEGVELLIFPELSLMGYNLLDLTYDVACTMDSEEVQEIVSESKGIDIAFGIVERSPDHILYNSAIYASYGSVQSVHRKVYLPTYGMFDEARYFGRGEKIRAFDTRFGRVGMLICEDMWHPSAPYLLAQDRAELLIVLANSPARGVHAKGLGTQDSWDLILTSQAQFYGMFIACTQRVGTEDGVTFFGNSTAVDPFGDTLVHGPLFEESLVTFDLDLDMVRRARFTTPILRDENTDLVIRELTRIQQHRRGE</sequence>
<dbReference type="AlphaFoldDB" id="A0A4R2RNK1"/>
<gene>
    <name evidence="3" type="ORF">EDD57_1316</name>
</gene>
<feature type="domain" description="CN hydrolase" evidence="2">
    <location>
        <begin position="1"/>
        <end position="246"/>
    </location>
</feature>
<evidence type="ECO:0000256" key="1">
    <source>
        <dbReference type="ARBA" id="ARBA00022801"/>
    </source>
</evidence>
<organism evidence="3 4">
    <name type="scientific">Baia soyae</name>
    <dbReference type="NCBI Taxonomy" id="1544746"/>
    <lineage>
        <taxon>Bacteria</taxon>
        <taxon>Bacillati</taxon>
        <taxon>Bacillota</taxon>
        <taxon>Bacilli</taxon>
        <taxon>Bacillales</taxon>
        <taxon>Thermoactinomycetaceae</taxon>
        <taxon>Baia</taxon>
    </lineage>
</organism>
<evidence type="ECO:0000313" key="3">
    <source>
        <dbReference type="EMBL" id="TCP65642.1"/>
    </source>
</evidence>
<dbReference type="CDD" id="cd07586">
    <property type="entry name" value="nitrilase_8"/>
    <property type="match status" value="1"/>
</dbReference>
<dbReference type="EMBL" id="SLXV01000031">
    <property type="protein sequence ID" value="TCP65642.1"/>
    <property type="molecule type" value="Genomic_DNA"/>
</dbReference>
<dbReference type="GO" id="GO:0050126">
    <property type="term" value="F:N-carbamoylputrescine amidase activity"/>
    <property type="evidence" value="ECO:0007669"/>
    <property type="project" value="TreeGrafter"/>
</dbReference>
<dbReference type="Proteomes" id="UP000294746">
    <property type="component" value="Unassembled WGS sequence"/>
</dbReference>
<dbReference type="Pfam" id="PF00795">
    <property type="entry name" value="CN_hydrolase"/>
    <property type="match status" value="1"/>
</dbReference>
<dbReference type="GO" id="GO:0033388">
    <property type="term" value="P:putrescine biosynthetic process from arginine"/>
    <property type="evidence" value="ECO:0007669"/>
    <property type="project" value="TreeGrafter"/>
</dbReference>
<keyword evidence="1 3" id="KW-0378">Hydrolase</keyword>